<dbReference type="InterPro" id="IPR051010">
    <property type="entry name" value="BCAA_transport"/>
</dbReference>
<evidence type="ECO:0000259" key="3">
    <source>
        <dbReference type="PROSITE" id="PS50093"/>
    </source>
</evidence>
<dbReference type="Pfam" id="PF13458">
    <property type="entry name" value="Peripla_BP_6"/>
    <property type="match status" value="1"/>
</dbReference>
<dbReference type="PROSITE" id="PS50093">
    <property type="entry name" value="PKD"/>
    <property type="match status" value="1"/>
</dbReference>
<dbReference type="InterPro" id="IPR022409">
    <property type="entry name" value="PKD/Chitinase_dom"/>
</dbReference>
<keyword evidence="2" id="KW-0812">Transmembrane</keyword>
<keyword evidence="2" id="KW-0472">Membrane</keyword>
<dbReference type="InterPro" id="IPR000601">
    <property type="entry name" value="PKD_dom"/>
</dbReference>
<keyword evidence="2" id="KW-1133">Transmembrane helix</keyword>
<name>M1PPQ2_9ZZZZ</name>
<dbReference type="SMART" id="SM00089">
    <property type="entry name" value="PKD"/>
    <property type="match status" value="1"/>
</dbReference>
<dbReference type="PANTHER" id="PTHR30483">
    <property type="entry name" value="LEUCINE-SPECIFIC-BINDING PROTEIN"/>
    <property type="match status" value="1"/>
</dbReference>
<dbReference type="Gene3D" id="3.40.50.2300">
    <property type="match status" value="2"/>
</dbReference>
<dbReference type="InterPro" id="IPR013783">
    <property type="entry name" value="Ig-like_fold"/>
</dbReference>
<dbReference type="SUPFAM" id="SSF53822">
    <property type="entry name" value="Periplasmic binding protein-like I"/>
    <property type="match status" value="1"/>
</dbReference>
<dbReference type="Gene3D" id="2.60.40.10">
    <property type="entry name" value="Immunoglobulins"/>
    <property type="match status" value="1"/>
</dbReference>
<dbReference type="InterPro" id="IPR028081">
    <property type="entry name" value="Leu-bd"/>
</dbReference>
<proteinExistence type="predicted"/>
<keyword evidence="1" id="KW-0732">Signal</keyword>
<reference evidence="4" key="1">
    <citation type="journal article" date="2013" name="Syst. Appl. Microbiol.">
        <title>New insights into the archaeal diversity of a hypersaline microbial mat obtained by a metagenomic approach.</title>
        <authorList>
            <person name="Lopez-Lopez A."/>
            <person name="Richter M."/>
            <person name="Pena A."/>
            <person name="Tamames J."/>
            <person name="Rossello-Mora R."/>
        </authorList>
    </citation>
    <scope>NUCLEOTIDE SEQUENCE</scope>
</reference>
<dbReference type="EMBL" id="JX684081">
    <property type="protein sequence ID" value="AGF93090.1"/>
    <property type="molecule type" value="Genomic_DNA"/>
</dbReference>
<dbReference type="Pfam" id="PF18911">
    <property type="entry name" value="PKD_4"/>
    <property type="match status" value="1"/>
</dbReference>
<evidence type="ECO:0000256" key="2">
    <source>
        <dbReference type="SAM" id="Phobius"/>
    </source>
</evidence>
<dbReference type="AlphaFoldDB" id="M1PPQ2"/>
<dbReference type="CDD" id="cd00146">
    <property type="entry name" value="PKD"/>
    <property type="match status" value="1"/>
</dbReference>
<dbReference type="InterPro" id="IPR028082">
    <property type="entry name" value="Peripla_BP_I"/>
</dbReference>
<gene>
    <name evidence="4" type="ORF">FLSS-9_0022</name>
</gene>
<feature type="domain" description="PKD" evidence="3">
    <location>
        <begin position="447"/>
        <end position="528"/>
    </location>
</feature>
<dbReference type="InterPro" id="IPR035986">
    <property type="entry name" value="PKD_dom_sf"/>
</dbReference>
<dbReference type="SUPFAM" id="SSF49299">
    <property type="entry name" value="PKD domain"/>
    <property type="match status" value="1"/>
</dbReference>
<feature type="transmembrane region" description="Helical" evidence="2">
    <location>
        <begin position="547"/>
        <end position="566"/>
    </location>
</feature>
<evidence type="ECO:0000313" key="4">
    <source>
        <dbReference type="EMBL" id="AGF93090.1"/>
    </source>
</evidence>
<protein>
    <submittedName>
        <fullName evidence="4">ABC branched-chain amino acid transporter substrate-binding protein</fullName>
    </submittedName>
</protein>
<evidence type="ECO:0000256" key="1">
    <source>
        <dbReference type="ARBA" id="ARBA00022729"/>
    </source>
</evidence>
<sequence>MDRSIGVITTILLLTSTAAILMSAAPIAGAQDDDTVKVAMFALEGTPYGAWTKNGWKTGLEYAADSGTYEDSEWTAGDRTIETKTYSTYKAPSEIVSDARSAIDDWGADILVGAVLSSTGKKLASVAESRQTPYWLCPAAASSLTEKPTFSKYVFRAGRNSWHDAITAAYIQQEYQPEAETIAFMGEDYIFGQDGIDAAKSAFEDVGLDTVAIEYPPKDTTEFGPYLDRIQNADPDLVFVAWAGATEYKSMYDAMNERGMLEKLVPAVIDYYSMNYLNVATDGLYEGRTGFAYFGHGVTTNEVYEAQLSLYEDYDITPDASLAPTIPDNDVASALGSSNAPELFGGVGFATAQFVVEGVRQAPSIAPDSLIATWEGMTLQTAYGETTIRPEDHQAMRPMFVAETQVDTDSESTMYNALHGYTQETLSKEYVENHIPVNTDYEPISGLDVSIDASTDSGVAPVDVDFDASVSGGVSPYSYEWSLGNGETATGSSAEVTYENANTDGYDVTLEVTDNAGTTGSASATVKVYESAEQQEEEEGGGMSTTVIAAAVVVVVVVVVAAVFLMRSQ</sequence>
<organism evidence="4">
    <name type="scientific">uncultured organism</name>
    <dbReference type="NCBI Taxonomy" id="155900"/>
    <lineage>
        <taxon>unclassified sequences</taxon>
        <taxon>environmental samples</taxon>
    </lineage>
</organism>
<dbReference type="PANTHER" id="PTHR30483:SF6">
    <property type="entry name" value="PERIPLASMIC BINDING PROTEIN OF ABC TRANSPORTER FOR NATURAL AMINO ACIDS"/>
    <property type="match status" value="1"/>
</dbReference>
<accession>M1PPQ2</accession>